<accession>A0ABS4UJK3</accession>
<keyword evidence="3" id="KW-0418">Kinase</keyword>
<dbReference type="Gene3D" id="3.30.420.40">
    <property type="match status" value="2"/>
</dbReference>
<dbReference type="InterPro" id="IPR043129">
    <property type="entry name" value="ATPase_NBD"/>
</dbReference>
<keyword evidence="3" id="KW-0808">Transferase</keyword>
<dbReference type="InterPro" id="IPR036390">
    <property type="entry name" value="WH_DNA-bd_sf"/>
</dbReference>
<dbReference type="PANTHER" id="PTHR18964:SF149">
    <property type="entry name" value="BIFUNCTIONAL UDP-N-ACETYLGLUCOSAMINE 2-EPIMERASE_N-ACETYLMANNOSAMINE KINASE"/>
    <property type="match status" value="1"/>
</dbReference>
<feature type="domain" description="HTH marR-type" evidence="2">
    <location>
        <begin position="6"/>
        <end position="59"/>
    </location>
</feature>
<dbReference type="Gene3D" id="1.10.10.10">
    <property type="entry name" value="Winged helix-like DNA-binding domain superfamily/Winged helix DNA-binding domain"/>
    <property type="match status" value="1"/>
</dbReference>
<dbReference type="Pfam" id="PF12802">
    <property type="entry name" value="MarR_2"/>
    <property type="match status" value="1"/>
</dbReference>
<dbReference type="RefSeq" id="WP_209694658.1">
    <property type="nucleotide sequence ID" value="NZ_BAAAVU010000013.1"/>
</dbReference>
<comment type="caution">
    <text evidence="3">The sequence shown here is derived from an EMBL/GenBank/DDBJ whole genome shotgun (WGS) entry which is preliminary data.</text>
</comment>
<organism evidence="3 4">
    <name type="scientific">Kribbella aluminosa</name>
    <dbReference type="NCBI Taxonomy" id="416017"/>
    <lineage>
        <taxon>Bacteria</taxon>
        <taxon>Bacillati</taxon>
        <taxon>Actinomycetota</taxon>
        <taxon>Actinomycetes</taxon>
        <taxon>Propionibacteriales</taxon>
        <taxon>Kribbellaceae</taxon>
        <taxon>Kribbella</taxon>
    </lineage>
</organism>
<evidence type="ECO:0000313" key="3">
    <source>
        <dbReference type="EMBL" id="MBP2351805.1"/>
    </source>
</evidence>
<dbReference type="SUPFAM" id="SSF53067">
    <property type="entry name" value="Actin-like ATPase domain"/>
    <property type="match status" value="1"/>
</dbReference>
<name>A0ABS4UJK3_9ACTN</name>
<protein>
    <submittedName>
        <fullName evidence="3">NBD/HSP70 family sugar kinase/biotin operon repressor</fullName>
    </submittedName>
</protein>
<dbReference type="PANTHER" id="PTHR18964">
    <property type="entry name" value="ROK (REPRESSOR, ORF, KINASE) FAMILY"/>
    <property type="match status" value="1"/>
</dbReference>
<reference evidence="3 4" key="1">
    <citation type="submission" date="2021-03" db="EMBL/GenBank/DDBJ databases">
        <title>Sequencing the genomes of 1000 actinobacteria strains.</title>
        <authorList>
            <person name="Klenk H.-P."/>
        </authorList>
    </citation>
    <scope>NUCLEOTIDE SEQUENCE [LARGE SCALE GENOMIC DNA]</scope>
    <source>
        <strain evidence="3 4">DSM 18824</strain>
    </source>
</reference>
<evidence type="ECO:0000313" key="4">
    <source>
        <dbReference type="Proteomes" id="UP000755585"/>
    </source>
</evidence>
<evidence type="ECO:0000256" key="1">
    <source>
        <dbReference type="ARBA" id="ARBA00006479"/>
    </source>
</evidence>
<keyword evidence="4" id="KW-1185">Reference proteome</keyword>
<dbReference type="EMBL" id="JAGINT010000001">
    <property type="protein sequence ID" value="MBP2351805.1"/>
    <property type="molecule type" value="Genomic_DNA"/>
</dbReference>
<sequence length="395" mass="41088">MTDATVLTVLRELIDHGPISRPVLGGAVGLARATVSSSVNDLRRRGLVTEVPGESNGRRGRPTTGLDLDDSNFALAGLEIAVDRVRVAVYSLRGRELLRQEHVVDSEVANPRALLRQAAAVLHETLGRINAEQRELLGVGVSVPGLVDASTGTVKYVPSLGWHDVALQKGVVEALGVDVPVIIDSDANFAVLAERRARLRAGVEGTSIVYLTGTYGISAGIVTGGQVWRGSRGMAGEVGHLILESSGLPCVCGRNGCFETRAGIHALIDAADPSARRSASSPAGLAAAIDHLLARASDGDTSAMAALTDAGTWLGRGSAILAALLDPDVIILGGHYSRLEPWILRPARASLSESLLIAESGMPDLEVSARGVWGATEGAALAVLHRLAAAQQPLP</sequence>
<dbReference type="Proteomes" id="UP000755585">
    <property type="component" value="Unassembled WGS sequence"/>
</dbReference>
<dbReference type="InterPro" id="IPR000600">
    <property type="entry name" value="ROK"/>
</dbReference>
<dbReference type="Pfam" id="PF00480">
    <property type="entry name" value="ROK"/>
    <property type="match status" value="1"/>
</dbReference>
<evidence type="ECO:0000259" key="2">
    <source>
        <dbReference type="Pfam" id="PF12802"/>
    </source>
</evidence>
<proteinExistence type="inferred from homology"/>
<dbReference type="GO" id="GO:0016301">
    <property type="term" value="F:kinase activity"/>
    <property type="evidence" value="ECO:0007669"/>
    <property type="project" value="UniProtKB-KW"/>
</dbReference>
<gene>
    <name evidence="3" type="ORF">JOF29_002888</name>
</gene>
<dbReference type="InterPro" id="IPR000835">
    <property type="entry name" value="HTH_MarR-typ"/>
</dbReference>
<dbReference type="SUPFAM" id="SSF46785">
    <property type="entry name" value="Winged helix' DNA-binding domain"/>
    <property type="match status" value="1"/>
</dbReference>
<comment type="similarity">
    <text evidence="1">Belongs to the ROK (NagC/XylR) family.</text>
</comment>
<dbReference type="InterPro" id="IPR036388">
    <property type="entry name" value="WH-like_DNA-bd_sf"/>
</dbReference>